<keyword evidence="2" id="KW-1185">Reference proteome</keyword>
<dbReference type="EMBL" id="CAGS01000117">
    <property type="protein sequence ID" value="CCF83220.1"/>
    <property type="molecule type" value="Genomic_DNA"/>
</dbReference>
<proteinExistence type="predicted"/>
<name>I4EEV8_9BACT</name>
<dbReference type="Proteomes" id="UP000004221">
    <property type="component" value="Unassembled WGS sequence"/>
</dbReference>
<reference evidence="1 2" key="1">
    <citation type="journal article" date="2012" name="ISME J.">
        <title>Nitrification expanded: discovery, physiology and genomics of a nitrite-oxidizing bacterium from the phylum Chloroflexi.</title>
        <authorList>
            <person name="Sorokin D.Y."/>
            <person name="Lucker S."/>
            <person name="Vejmelkova D."/>
            <person name="Kostrikina N.A."/>
            <person name="Kleerebezem R."/>
            <person name="Rijpstra W.I."/>
            <person name="Damste J.S."/>
            <person name="Le Paslier D."/>
            <person name="Muyzer G."/>
            <person name="Wagner M."/>
            <person name="van Loosdrecht M.C."/>
            <person name="Daims H."/>
        </authorList>
    </citation>
    <scope>NUCLEOTIDE SEQUENCE [LARGE SCALE GENOMIC DNA]</scope>
    <source>
        <strain evidence="2">none</strain>
    </source>
</reference>
<gene>
    <name evidence="1" type="ORF">NITHO_2030012</name>
</gene>
<comment type="caution">
    <text evidence="1">The sequence shown here is derived from an EMBL/GenBank/DDBJ whole genome shotgun (WGS) entry which is preliminary data.</text>
</comment>
<accession>I4EEV8</accession>
<evidence type="ECO:0000313" key="1">
    <source>
        <dbReference type="EMBL" id="CCF83220.1"/>
    </source>
</evidence>
<protein>
    <submittedName>
        <fullName evidence="1">Uncharacterized protein</fullName>
    </submittedName>
</protein>
<evidence type="ECO:0000313" key="2">
    <source>
        <dbReference type="Proteomes" id="UP000004221"/>
    </source>
</evidence>
<dbReference type="AlphaFoldDB" id="I4EEV8"/>
<sequence>MPGNTPGEGNCTFVPETGHKLCGVFRSYWRSHGLEFNDPGISYRESLALFGYPISEEYTDPETGLVTQYFERARFEYHPENPVPTQVLLGRLGADVIAQSGW</sequence>
<organism evidence="1 2">
    <name type="scientific">Nitrolancea hollandica Lb</name>
    <dbReference type="NCBI Taxonomy" id="1129897"/>
    <lineage>
        <taxon>Bacteria</taxon>
        <taxon>Pseudomonadati</taxon>
        <taxon>Thermomicrobiota</taxon>
        <taxon>Thermomicrobia</taxon>
        <taxon>Sphaerobacterales</taxon>
        <taxon>Sphaerobacterineae</taxon>
        <taxon>Sphaerobacteraceae</taxon>
        <taxon>Nitrolancea</taxon>
    </lineage>
</organism>